<dbReference type="EMBL" id="LR796669">
    <property type="protein sequence ID" value="CAB4158659.1"/>
    <property type="molecule type" value="Genomic_DNA"/>
</dbReference>
<evidence type="ECO:0000313" key="1">
    <source>
        <dbReference type="EMBL" id="CAB4158659.1"/>
    </source>
</evidence>
<gene>
    <name evidence="1" type="ORF">UFOVP709_18</name>
    <name evidence="2" type="ORF">UFOVP737_6</name>
</gene>
<sequence length="205" mass="22615">MPTEVVGVVALRRALTNYAPDLAKELTKELGKVLKPVVNEARSFVPPSSPMSGWQPRAFSEARFPMYDSSVIRRGIIYKTTPSQPNRNGFVNTIRIQNKSMIGAIYETAGRKNGQGQNWVGPKAGGASKGVSRSVNRYAGNQFISNLGQLYGPNKKGDHRMMGRLIFRAWAKTQGKANASVFKAIENTTAQFNKRTEIVDLRRAA</sequence>
<dbReference type="EMBL" id="LR798329">
    <property type="protein sequence ID" value="CAB5223784.1"/>
    <property type="molecule type" value="Genomic_DNA"/>
</dbReference>
<accession>A0A6J7X0Q7</accession>
<proteinExistence type="predicted"/>
<organism evidence="2">
    <name type="scientific">uncultured Caudovirales phage</name>
    <dbReference type="NCBI Taxonomy" id="2100421"/>
    <lineage>
        <taxon>Viruses</taxon>
        <taxon>Duplodnaviria</taxon>
        <taxon>Heunggongvirae</taxon>
        <taxon>Uroviricota</taxon>
        <taxon>Caudoviricetes</taxon>
        <taxon>Peduoviridae</taxon>
        <taxon>Maltschvirus</taxon>
        <taxon>Maltschvirus maltsch</taxon>
    </lineage>
</organism>
<evidence type="ECO:0000313" key="2">
    <source>
        <dbReference type="EMBL" id="CAB5223784.1"/>
    </source>
</evidence>
<name>A0A6J7X0Q7_9CAUD</name>
<protein>
    <submittedName>
        <fullName evidence="2">Uncharacterized protein</fullName>
    </submittedName>
</protein>
<reference evidence="2" key="1">
    <citation type="submission" date="2020-05" db="EMBL/GenBank/DDBJ databases">
        <authorList>
            <person name="Chiriac C."/>
            <person name="Salcher M."/>
            <person name="Ghai R."/>
            <person name="Kavagutti S V."/>
        </authorList>
    </citation>
    <scope>NUCLEOTIDE SEQUENCE</scope>
</reference>